<dbReference type="InterPro" id="IPR036278">
    <property type="entry name" value="Sialidase_sf"/>
</dbReference>
<evidence type="ECO:0008006" key="2">
    <source>
        <dbReference type="Google" id="ProtNLM"/>
    </source>
</evidence>
<evidence type="ECO:0000313" key="1">
    <source>
        <dbReference type="EMBL" id="SUZ76204.1"/>
    </source>
</evidence>
<proteinExistence type="predicted"/>
<reference evidence="1" key="1">
    <citation type="submission" date="2018-05" db="EMBL/GenBank/DDBJ databases">
        <authorList>
            <person name="Lanie J.A."/>
            <person name="Ng W.-L."/>
            <person name="Kazmierczak K.M."/>
            <person name="Andrzejewski T.M."/>
            <person name="Davidsen T.M."/>
            <person name="Wayne K.J."/>
            <person name="Tettelin H."/>
            <person name="Glass J.I."/>
            <person name="Rusch D."/>
            <person name="Podicherti R."/>
            <person name="Tsui H.-C.T."/>
            <person name="Winkler M.E."/>
        </authorList>
    </citation>
    <scope>NUCLEOTIDE SEQUENCE</scope>
</reference>
<gene>
    <name evidence="1" type="ORF">METZ01_LOCUS29058</name>
</gene>
<dbReference type="AlphaFoldDB" id="A0A381QBH5"/>
<name>A0A381QBH5_9ZZZZ</name>
<organism evidence="1">
    <name type="scientific">marine metagenome</name>
    <dbReference type="NCBI Taxonomy" id="408172"/>
    <lineage>
        <taxon>unclassified sequences</taxon>
        <taxon>metagenomes</taxon>
        <taxon>ecological metagenomes</taxon>
    </lineage>
</organism>
<protein>
    <recommendedName>
        <fullName evidence="2">Exo-alpha-sialidase</fullName>
    </recommendedName>
</protein>
<dbReference type="SUPFAM" id="SSF50939">
    <property type="entry name" value="Sialidases"/>
    <property type="match status" value="1"/>
</dbReference>
<accession>A0A381QBH5</accession>
<dbReference type="EMBL" id="UINC01001269">
    <property type="protein sequence ID" value="SUZ76204.1"/>
    <property type="molecule type" value="Genomic_DNA"/>
</dbReference>
<sequence>MKKILLVILIISVTNSCDDYTPIRFIETNYSKESSEPNLHRSNSGEIYLSFISSNLETNESQLLYSLLNYSKFSWNDFNFITKSSEMFVNWADFPKITTNSSNGVSAHYLEMTSEEKYSYDIKILNSKNGGITWNKPIKLHNDNTKTEHGFVSTINIKDHFLSTYLDGRQNELSNHNSSIKAQMTLRGTSYNIEGQIIDDKLIDDRVCDCCQTDLGITDLEIPIVVYRDRSEDETRDIYYSYLDINNTWSKPATVYNDNWIISGCPVNGPAISTFNNKSAVVWYTYTNNKSLIKIAFSNDIAEGFNTPIEVNADNPIGRVDIELIDGETALISYMDNIDGNTFVKLHMVNRSGNQNKFLLVDESSKERSSGFPKIVLDKKRNLTIIAWTEVSNKSKIKTALIDNSFFYD</sequence>